<evidence type="ECO:0000313" key="2">
    <source>
        <dbReference type="EMBL" id="RAW20266.1"/>
    </source>
</evidence>
<evidence type="ECO:0000313" key="3">
    <source>
        <dbReference type="Proteomes" id="UP000251314"/>
    </source>
</evidence>
<feature type="region of interest" description="Disordered" evidence="1">
    <location>
        <begin position="1"/>
        <end position="62"/>
    </location>
</feature>
<reference evidence="2 3" key="1">
    <citation type="submission" date="2018-01" db="EMBL/GenBank/DDBJ databases">
        <title>Draft genome of the strawberry crown rot pathogen Phytophthora cactorum.</title>
        <authorList>
            <person name="Armitage A.D."/>
            <person name="Lysoe E."/>
            <person name="Nellist C.F."/>
            <person name="Harrison R.J."/>
            <person name="Brurberg M.B."/>
        </authorList>
    </citation>
    <scope>NUCLEOTIDE SEQUENCE [LARGE SCALE GENOMIC DNA]</scope>
    <source>
        <strain evidence="2 3">10300</strain>
    </source>
</reference>
<dbReference type="EMBL" id="MJFZ01003143">
    <property type="protein sequence ID" value="RAW20266.1"/>
    <property type="molecule type" value="Genomic_DNA"/>
</dbReference>
<gene>
    <name evidence="2" type="ORF">PC110_g23292</name>
</gene>
<feature type="compositionally biased region" description="Low complexity" evidence="1">
    <location>
        <begin position="1"/>
        <end position="38"/>
    </location>
</feature>
<proteinExistence type="predicted"/>
<feature type="non-terminal residue" evidence="2">
    <location>
        <position position="62"/>
    </location>
</feature>
<sequence length="62" mass="6461">MTRQLSSRSPSSAPSSLSARLQRASSSPVSSGPGSSSSSGGGLRSQTLLARLFRRKERSPKV</sequence>
<comment type="caution">
    <text evidence="2">The sequence shown here is derived from an EMBL/GenBank/DDBJ whole genome shotgun (WGS) entry which is preliminary data.</text>
</comment>
<organism evidence="2 3">
    <name type="scientific">Phytophthora cactorum</name>
    <dbReference type="NCBI Taxonomy" id="29920"/>
    <lineage>
        <taxon>Eukaryota</taxon>
        <taxon>Sar</taxon>
        <taxon>Stramenopiles</taxon>
        <taxon>Oomycota</taxon>
        <taxon>Peronosporomycetes</taxon>
        <taxon>Peronosporales</taxon>
        <taxon>Peronosporaceae</taxon>
        <taxon>Phytophthora</taxon>
    </lineage>
</organism>
<evidence type="ECO:0000256" key="1">
    <source>
        <dbReference type="SAM" id="MobiDB-lite"/>
    </source>
</evidence>
<dbReference type="AlphaFoldDB" id="A0A329R8S7"/>
<dbReference type="VEuPathDB" id="FungiDB:PC110_g23292"/>
<keyword evidence="3" id="KW-1185">Reference proteome</keyword>
<dbReference type="Proteomes" id="UP000251314">
    <property type="component" value="Unassembled WGS sequence"/>
</dbReference>
<dbReference type="STRING" id="29920.A0A329R8S7"/>
<feature type="compositionally biased region" description="Basic residues" evidence="1">
    <location>
        <begin position="52"/>
        <end position="62"/>
    </location>
</feature>
<protein>
    <submittedName>
        <fullName evidence="2">Uncharacterized protein</fullName>
    </submittedName>
</protein>
<accession>A0A329R8S7</accession>
<name>A0A329R8S7_9STRA</name>